<evidence type="ECO:0000313" key="2">
    <source>
        <dbReference type="EMBL" id="KAI9549287.1"/>
    </source>
</evidence>
<dbReference type="AlphaFoldDB" id="A0AAD5PKJ6"/>
<dbReference type="EMBL" id="WJBH02000317">
    <property type="protein sequence ID" value="KAI9549287.1"/>
    <property type="molecule type" value="Genomic_DNA"/>
</dbReference>
<dbReference type="InterPro" id="IPR036291">
    <property type="entry name" value="NAD(P)-bd_dom_sf"/>
</dbReference>
<gene>
    <name evidence="2" type="ORF">GHT06_006945</name>
</gene>
<evidence type="ECO:0000313" key="3">
    <source>
        <dbReference type="Proteomes" id="UP000820818"/>
    </source>
</evidence>
<proteinExistence type="inferred from homology"/>
<dbReference type="PRINTS" id="PR00081">
    <property type="entry name" value="GDHRDH"/>
</dbReference>
<accession>A0AAD5PKJ6</accession>
<name>A0AAD5PKJ6_9CRUS</name>
<keyword evidence="3" id="KW-1185">Reference proteome</keyword>
<dbReference type="InterPro" id="IPR002347">
    <property type="entry name" value="SDR_fam"/>
</dbReference>
<evidence type="ECO:0000256" key="1">
    <source>
        <dbReference type="ARBA" id="ARBA00006484"/>
    </source>
</evidence>
<organism evidence="2 3">
    <name type="scientific">Daphnia sinensis</name>
    <dbReference type="NCBI Taxonomy" id="1820382"/>
    <lineage>
        <taxon>Eukaryota</taxon>
        <taxon>Metazoa</taxon>
        <taxon>Ecdysozoa</taxon>
        <taxon>Arthropoda</taxon>
        <taxon>Crustacea</taxon>
        <taxon>Branchiopoda</taxon>
        <taxon>Diplostraca</taxon>
        <taxon>Cladocera</taxon>
        <taxon>Anomopoda</taxon>
        <taxon>Daphniidae</taxon>
        <taxon>Daphnia</taxon>
        <taxon>Daphnia similis group</taxon>
    </lineage>
</organism>
<comment type="caution">
    <text evidence="2">The sequence shown here is derived from an EMBL/GenBank/DDBJ whole genome shotgun (WGS) entry which is preliminary data.</text>
</comment>
<dbReference type="SUPFAM" id="SSF51735">
    <property type="entry name" value="NAD(P)-binding Rossmann-fold domains"/>
    <property type="match status" value="1"/>
</dbReference>
<comment type="similarity">
    <text evidence="1">Belongs to the short-chain dehydrogenases/reductases (SDR) family.</text>
</comment>
<sequence>MDLSSVFSLAGKVALVTGASKGIEIFAAAGAKVVLCSRKQDAVDEMAKKLRCQGYEAVGIACNVGNLEDLPNLVEKTIAQYGQLDVLVNNAASNPVFGPIHETSLEAFDKIMNVNTLFSSLTKIKWRFDHQHQFHWWDFTRTWTWYLQCKQSCLISLSKVLAKEWGDSKIRVNTICPGLIQTKFSEALWSNDKIMATLMKQLAIKRAGTSEEIGAMALFLASGASSYTTGAVFTADGGYTI</sequence>
<protein>
    <submittedName>
        <fullName evidence="2">Carbonyl reductase</fullName>
    </submittedName>
</protein>
<dbReference type="Pfam" id="PF13561">
    <property type="entry name" value="adh_short_C2"/>
    <property type="match status" value="1"/>
</dbReference>
<dbReference type="Gene3D" id="3.40.50.720">
    <property type="entry name" value="NAD(P)-binding Rossmann-like Domain"/>
    <property type="match status" value="2"/>
</dbReference>
<reference evidence="2" key="1">
    <citation type="submission" date="2022-05" db="EMBL/GenBank/DDBJ databases">
        <title>A multi-omics perspective on studying reproductive biology in Daphnia sinensis.</title>
        <authorList>
            <person name="Jia J."/>
        </authorList>
    </citation>
    <scope>NUCLEOTIDE SEQUENCE</scope>
    <source>
        <strain evidence="2">WSL</strain>
    </source>
</reference>
<dbReference type="Pfam" id="PF00106">
    <property type="entry name" value="adh_short"/>
    <property type="match status" value="1"/>
</dbReference>
<dbReference type="Proteomes" id="UP000820818">
    <property type="component" value="Unassembled WGS sequence"/>
</dbReference>
<dbReference type="PANTHER" id="PTHR43943:SF2">
    <property type="entry name" value="DEHYDROGENASE_REDUCTASE 4"/>
    <property type="match status" value="1"/>
</dbReference>
<dbReference type="PANTHER" id="PTHR43943">
    <property type="entry name" value="DEHYDROGENASE/REDUCTASE (SDR FAMILY) MEMBER 4"/>
    <property type="match status" value="1"/>
</dbReference>
<dbReference type="CDD" id="cd05233">
    <property type="entry name" value="SDR_c"/>
    <property type="match status" value="1"/>
</dbReference>